<comment type="similarity">
    <text evidence="10 11">Belongs to the TRAFAC class myosin-kinesin ATPase superfamily. Kinesin family.</text>
</comment>
<evidence type="ECO:0000256" key="4">
    <source>
        <dbReference type="ARBA" id="ARBA00022741"/>
    </source>
</evidence>
<dbReference type="GO" id="GO:0005874">
    <property type="term" value="C:microtubule"/>
    <property type="evidence" value="ECO:0007669"/>
    <property type="project" value="UniProtKB-KW"/>
</dbReference>
<dbReference type="PANTHER" id="PTHR47969:SF21">
    <property type="entry name" value="KINESIN-LIKE PROTEIN"/>
    <property type="match status" value="1"/>
</dbReference>
<name>A0A9P0F8X7_BEMTA</name>
<feature type="binding site" evidence="10">
    <location>
        <begin position="111"/>
        <end position="118"/>
    </location>
    <ligand>
        <name>ATP</name>
        <dbReference type="ChEBI" id="CHEBI:30616"/>
    </ligand>
</feature>
<dbReference type="InterPro" id="IPR019821">
    <property type="entry name" value="Kinesin_motor_CS"/>
</dbReference>
<keyword evidence="2" id="KW-0963">Cytoplasm</keyword>
<dbReference type="PROSITE" id="PS00411">
    <property type="entry name" value="KINESIN_MOTOR_1"/>
    <property type="match status" value="1"/>
</dbReference>
<organism evidence="14 15">
    <name type="scientific">Bemisia tabaci</name>
    <name type="common">Sweetpotato whitefly</name>
    <name type="synonym">Aleurodes tabaci</name>
    <dbReference type="NCBI Taxonomy" id="7038"/>
    <lineage>
        <taxon>Eukaryota</taxon>
        <taxon>Metazoa</taxon>
        <taxon>Ecdysozoa</taxon>
        <taxon>Arthropoda</taxon>
        <taxon>Hexapoda</taxon>
        <taxon>Insecta</taxon>
        <taxon>Pterygota</taxon>
        <taxon>Neoptera</taxon>
        <taxon>Paraneoptera</taxon>
        <taxon>Hemiptera</taxon>
        <taxon>Sternorrhyncha</taxon>
        <taxon>Aleyrodoidea</taxon>
        <taxon>Aleyrodidae</taxon>
        <taxon>Aleyrodinae</taxon>
        <taxon>Bemisia</taxon>
    </lineage>
</organism>
<keyword evidence="6 12" id="KW-0175">Coiled coil</keyword>
<dbReference type="PANTHER" id="PTHR47969">
    <property type="entry name" value="CHROMOSOME-ASSOCIATED KINESIN KIF4A-RELATED"/>
    <property type="match status" value="1"/>
</dbReference>
<dbReference type="Gene3D" id="3.40.850.10">
    <property type="entry name" value="Kinesin motor domain"/>
    <property type="match status" value="1"/>
</dbReference>
<evidence type="ECO:0000256" key="11">
    <source>
        <dbReference type="RuleBase" id="RU000394"/>
    </source>
</evidence>
<dbReference type="InterPro" id="IPR027640">
    <property type="entry name" value="Kinesin-like_fam"/>
</dbReference>
<dbReference type="InterPro" id="IPR001752">
    <property type="entry name" value="Kinesin_motor_dom"/>
</dbReference>
<reference evidence="14" key="1">
    <citation type="submission" date="2021-12" db="EMBL/GenBank/DDBJ databases">
        <authorList>
            <person name="King R."/>
        </authorList>
    </citation>
    <scope>NUCLEOTIDE SEQUENCE</scope>
</reference>
<keyword evidence="4 10" id="KW-0547">Nucleotide-binding</keyword>
<accession>A0A9P0F8X7</accession>
<dbReference type="FunFam" id="3.40.850.10:FF:000029">
    <property type="entry name" value="Kinesin-like protein KIF17"/>
    <property type="match status" value="1"/>
</dbReference>
<evidence type="ECO:0000256" key="3">
    <source>
        <dbReference type="ARBA" id="ARBA00022701"/>
    </source>
</evidence>
<dbReference type="GO" id="GO:0005524">
    <property type="term" value="F:ATP binding"/>
    <property type="evidence" value="ECO:0007669"/>
    <property type="project" value="UniProtKB-UniRule"/>
</dbReference>
<evidence type="ECO:0000256" key="7">
    <source>
        <dbReference type="ARBA" id="ARBA00023175"/>
    </source>
</evidence>
<gene>
    <name evidence="14" type="ORF">BEMITA_LOCUS13008</name>
</gene>
<evidence type="ECO:0000313" key="14">
    <source>
        <dbReference type="EMBL" id="CAH0394745.1"/>
    </source>
</evidence>
<dbReference type="SUPFAM" id="SSF52540">
    <property type="entry name" value="P-loop containing nucleoside triphosphate hydrolases"/>
    <property type="match status" value="1"/>
</dbReference>
<dbReference type="InterPro" id="IPR036961">
    <property type="entry name" value="Kinesin_motor_dom_sf"/>
</dbReference>
<evidence type="ECO:0000256" key="1">
    <source>
        <dbReference type="ARBA" id="ARBA00004245"/>
    </source>
</evidence>
<dbReference type="SMART" id="SM00129">
    <property type="entry name" value="KISc"/>
    <property type="match status" value="1"/>
</dbReference>
<keyword evidence="8" id="KW-0206">Cytoskeleton</keyword>
<evidence type="ECO:0000259" key="13">
    <source>
        <dbReference type="PROSITE" id="PS50067"/>
    </source>
</evidence>
<keyword evidence="3 11" id="KW-0493">Microtubule</keyword>
<comment type="subcellular location">
    <subcellularLocation>
        <location evidence="1">Cytoplasm</location>
        <location evidence="1">Cytoskeleton</location>
    </subcellularLocation>
</comment>
<dbReference type="Proteomes" id="UP001152759">
    <property type="component" value="Chromosome 8"/>
</dbReference>
<keyword evidence="5 10" id="KW-0067">ATP-binding</keyword>
<evidence type="ECO:0000256" key="6">
    <source>
        <dbReference type="ARBA" id="ARBA00023054"/>
    </source>
</evidence>
<evidence type="ECO:0000256" key="8">
    <source>
        <dbReference type="ARBA" id="ARBA00023212"/>
    </source>
</evidence>
<dbReference type="EMBL" id="OU963869">
    <property type="protein sequence ID" value="CAH0394745.1"/>
    <property type="molecule type" value="Genomic_DNA"/>
</dbReference>
<proteinExistence type="inferred from homology"/>
<keyword evidence="7 10" id="KW-0505">Motor protein</keyword>
<evidence type="ECO:0000256" key="12">
    <source>
        <dbReference type="SAM" id="Coils"/>
    </source>
</evidence>
<dbReference type="GO" id="GO:0008017">
    <property type="term" value="F:microtubule binding"/>
    <property type="evidence" value="ECO:0007669"/>
    <property type="project" value="InterPro"/>
</dbReference>
<sequence>MDSQEDSISIVSPERLTTPKKECVQVVVRCRPMNQKEVEQGYNNVVEVYPDSSSVEIINPKDDNMKTNKKAFTFDAVHDWKSTQQSIYDELVRPLVDSVLMGFNGTIFAYGQTGTGKTYTMEGCKDNLKAKGIIPNSFEHIFSHISKSPNTQFLVRSSYLEIYQEEIRDLLVKNPEKKLELRENPGCGIYVKGLKSQDCTSIEDIERVMSVGNLNRTVGATDMNERSSRSHAIFMIRIEMSDNSSSDKVRVGKLNLVDLAGSERQSKTGSSGGRLKEASKINLSLSALGNVISALVDGKGHHIPYRDSKLTRLLQDSLGGNSKTLMIANIGPASYNYEETVTTLRYASRAKNIQNKPRINEDPKDTLIREYQEEINRLKNMLADKMAKHSVGFKKTRKRKDDTISVTSLSFEDICKAEDDNINKEISNIMSTDATDSEKYVMMEEVEKKKKELEAERQVTEELAMKLKMMESKLIQGGKNIIDHTNHQKQLLERHTAEINKCKQREAEMRRMLREKEEYEQEIRGVYTNLVNECDIKRKKIKKYETKLEAIVQEINDCNDQYSKDRIELQTMEEALTKDLKKWHLVAENFVPQEEVKKVIETSFYDFNEQEWKSKEENTNKIDNVEEYLPRLTSCEPKIEFANKTLEFGSNARYPGHRILKLDLYKMKKTTKDYTHPSVSPALLSVLESVLQEDDLDLDASKFARGRVFDPNRNLIAKNEGRAGAQKYPKARGLVKK</sequence>
<evidence type="ECO:0000256" key="10">
    <source>
        <dbReference type="PROSITE-ProRule" id="PRU00283"/>
    </source>
</evidence>
<keyword evidence="15" id="KW-1185">Reference proteome</keyword>
<dbReference type="AlphaFoldDB" id="A0A9P0F8X7"/>
<comment type="function">
    <text evidence="9">Plus-end directed microtubule motor that may be used for anterograde axonal transport and could conceivably move cargos in fly neurons different than those moved by kinesin heavy chain or other plus-end directed motors.</text>
</comment>
<dbReference type="GO" id="GO:0007018">
    <property type="term" value="P:microtubule-based movement"/>
    <property type="evidence" value="ECO:0007669"/>
    <property type="project" value="InterPro"/>
</dbReference>
<dbReference type="Pfam" id="PF00225">
    <property type="entry name" value="Kinesin"/>
    <property type="match status" value="1"/>
</dbReference>
<dbReference type="GO" id="GO:0003777">
    <property type="term" value="F:microtubule motor activity"/>
    <property type="evidence" value="ECO:0007669"/>
    <property type="project" value="InterPro"/>
</dbReference>
<evidence type="ECO:0000313" key="15">
    <source>
        <dbReference type="Proteomes" id="UP001152759"/>
    </source>
</evidence>
<dbReference type="OrthoDB" id="3176171at2759"/>
<dbReference type="PRINTS" id="PR00380">
    <property type="entry name" value="KINESINHEAVY"/>
</dbReference>
<evidence type="ECO:0000256" key="5">
    <source>
        <dbReference type="ARBA" id="ARBA00022840"/>
    </source>
</evidence>
<dbReference type="PROSITE" id="PS50067">
    <property type="entry name" value="KINESIN_MOTOR_2"/>
    <property type="match status" value="1"/>
</dbReference>
<feature type="coiled-coil region" evidence="12">
    <location>
        <begin position="443"/>
        <end position="561"/>
    </location>
</feature>
<feature type="domain" description="Kinesin motor" evidence="13">
    <location>
        <begin position="23"/>
        <end position="353"/>
    </location>
</feature>
<evidence type="ECO:0000256" key="2">
    <source>
        <dbReference type="ARBA" id="ARBA00022490"/>
    </source>
</evidence>
<dbReference type="InterPro" id="IPR027417">
    <property type="entry name" value="P-loop_NTPase"/>
</dbReference>
<evidence type="ECO:0000256" key="9">
    <source>
        <dbReference type="ARBA" id="ARBA00060187"/>
    </source>
</evidence>
<dbReference type="KEGG" id="btab:109034974"/>
<protein>
    <recommendedName>
        <fullName evidence="11">Kinesin-like protein</fullName>
    </recommendedName>
</protein>